<reference evidence="2" key="1">
    <citation type="journal article" date="2020" name="Stud. Mycol.">
        <title>101 Dothideomycetes genomes: a test case for predicting lifestyles and emergence of pathogens.</title>
        <authorList>
            <person name="Haridas S."/>
            <person name="Albert R."/>
            <person name="Binder M."/>
            <person name="Bloem J."/>
            <person name="Labutti K."/>
            <person name="Salamov A."/>
            <person name="Andreopoulos B."/>
            <person name="Baker S."/>
            <person name="Barry K."/>
            <person name="Bills G."/>
            <person name="Bluhm B."/>
            <person name="Cannon C."/>
            <person name="Castanera R."/>
            <person name="Culley D."/>
            <person name="Daum C."/>
            <person name="Ezra D."/>
            <person name="Gonzalez J."/>
            <person name="Henrissat B."/>
            <person name="Kuo A."/>
            <person name="Liang C."/>
            <person name="Lipzen A."/>
            <person name="Lutzoni F."/>
            <person name="Magnuson J."/>
            <person name="Mondo S."/>
            <person name="Nolan M."/>
            <person name="Ohm R."/>
            <person name="Pangilinan J."/>
            <person name="Park H.-J."/>
            <person name="Ramirez L."/>
            <person name="Alfaro M."/>
            <person name="Sun H."/>
            <person name="Tritt A."/>
            <person name="Yoshinaga Y."/>
            <person name="Zwiers L.-H."/>
            <person name="Turgeon B."/>
            <person name="Goodwin S."/>
            <person name="Spatafora J."/>
            <person name="Crous P."/>
            <person name="Grigoriev I."/>
        </authorList>
    </citation>
    <scope>NUCLEOTIDE SEQUENCE</scope>
    <source>
        <strain evidence="2">HMLAC05119</strain>
    </source>
</reference>
<organism evidence="2 3">
    <name type="scientific">Ampelomyces quisqualis</name>
    <name type="common">Powdery mildew agent</name>
    <dbReference type="NCBI Taxonomy" id="50730"/>
    <lineage>
        <taxon>Eukaryota</taxon>
        <taxon>Fungi</taxon>
        <taxon>Dikarya</taxon>
        <taxon>Ascomycota</taxon>
        <taxon>Pezizomycotina</taxon>
        <taxon>Dothideomycetes</taxon>
        <taxon>Pleosporomycetidae</taxon>
        <taxon>Pleosporales</taxon>
        <taxon>Pleosporineae</taxon>
        <taxon>Phaeosphaeriaceae</taxon>
        <taxon>Ampelomyces</taxon>
    </lineage>
</organism>
<dbReference type="Pfam" id="PF05347">
    <property type="entry name" value="Complex1_LYR"/>
    <property type="match status" value="1"/>
</dbReference>
<dbReference type="AlphaFoldDB" id="A0A6A5Q951"/>
<dbReference type="CDD" id="cd20273">
    <property type="entry name" value="Complex1_LYR_unchar"/>
    <property type="match status" value="1"/>
</dbReference>
<keyword evidence="3" id="KW-1185">Reference proteome</keyword>
<feature type="domain" description="Complex 1 LYR protein" evidence="1">
    <location>
        <begin position="17"/>
        <end position="73"/>
    </location>
</feature>
<evidence type="ECO:0000259" key="1">
    <source>
        <dbReference type="Pfam" id="PF05347"/>
    </source>
</evidence>
<dbReference type="EMBL" id="ML979142">
    <property type="protein sequence ID" value="KAF1911869.1"/>
    <property type="molecule type" value="Genomic_DNA"/>
</dbReference>
<protein>
    <recommendedName>
        <fullName evidence="1">Complex 1 LYR protein domain-containing protein</fullName>
    </recommendedName>
</protein>
<sequence length="289" mass="32879">MPQFLRPNKSTQHRVAAIALYRALLSRCSSAPLPGDDRDSLRNAIRNKFRRNKNLQSPYLLGLSFKAGYETLDHLDASTSGDTVSSEIVKRLIAGLSRTLIRAPSPRVLASKPSSPERLACLPPERAVLNVRPYARTSGPRHVPVLANANGIPFLRLTKPQPAALSRVIRQRLVSRMNLFDTKVMLGNWWLPMARQEDEWDSLVNRRAGRNMDGREDDVKWVHAITASERLNQEVHERTQARDRATTRRMQRIVDLETRMALKEGQTVVRGRKNRPLRVIQPPKPKVEE</sequence>
<gene>
    <name evidence="2" type="ORF">BDU57DRAFT_460445</name>
</gene>
<accession>A0A6A5Q951</accession>
<evidence type="ECO:0000313" key="2">
    <source>
        <dbReference type="EMBL" id="KAF1911869.1"/>
    </source>
</evidence>
<evidence type="ECO:0000313" key="3">
    <source>
        <dbReference type="Proteomes" id="UP000800096"/>
    </source>
</evidence>
<dbReference type="InterPro" id="IPR046896">
    <property type="entry name" value="Cup1-like_N"/>
</dbReference>
<dbReference type="InterPro" id="IPR008011">
    <property type="entry name" value="Complex1_LYR_dom"/>
</dbReference>
<dbReference type="Proteomes" id="UP000800096">
    <property type="component" value="Unassembled WGS sequence"/>
</dbReference>
<dbReference type="OrthoDB" id="3925971at2759"/>
<proteinExistence type="predicted"/>
<name>A0A6A5Q951_AMPQU</name>